<protein>
    <submittedName>
        <fullName evidence="1">DUF2630 family protein</fullName>
    </submittedName>
</protein>
<sequence>MSHDTEQPILTQIHDLVAEEHHLRSTHTGVGLNSAERARLEALEHQLDRCWDLLRQRRASEEFGTQDQRPEG</sequence>
<evidence type="ECO:0000313" key="1">
    <source>
        <dbReference type="EMBL" id="MDT0263039.1"/>
    </source>
</evidence>
<organism evidence="1 2">
    <name type="scientific">Jatrophihabitans lederbergiae</name>
    <dbReference type="NCBI Taxonomy" id="3075547"/>
    <lineage>
        <taxon>Bacteria</taxon>
        <taxon>Bacillati</taxon>
        <taxon>Actinomycetota</taxon>
        <taxon>Actinomycetes</taxon>
        <taxon>Jatrophihabitantales</taxon>
        <taxon>Jatrophihabitantaceae</taxon>
        <taxon>Jatrophihabitans</taxon>
    </lineage>
</organism>
<dbReference type="Proteomes" id="UP001183176">
    <property type="component" value="Unassembled WGS sequence"/>
</dbReference>
<reference evidence="2" key="1">
    <citation type="submission" date="2023-07" db="EMBL/GenBank/DDBJ databases">
        <title>30 novel species of actinomycetes from the DSMZ collection.</title>
        <authorList>
            <person name="Nouioui I."/>
        </authorList>
    </citation>
    <scope>NUCLEOTIDE SEQUENCE [LARGE SCALE GENOMIC DNA]</scope>
    <source>
        <strain evidence="2">DSM 44399</strain>
    </source>
</reference>
<name>A0ABU2JDH9_9ACTN</name>
<evidence type="ECO:0000313" key="2">
    <source>
        <dbReference type="Proteomes" id="UP001183176"/>
    </source>
</evidence>
<proteinExistence type="predicted"/>
<accession>A0ABU2JDH9</accession>
<gene>
    <name evidence="1" type="ORF">RM423_16740</name>
</gene>
<dbReference type="RefSeq" id="WP_311424185.1">
    <property type="nucleotide sequence ID" value="NZ_JAVREH010000027.1"/>
</dbReference>
<dbReference type="EMBL" id="JAVREH010000027">
    <property type="protein sequence ID" value="MDT0263039.1"/>
    <property type="molecule type" value="Genomic_DNA"/>
</dbReference>
<comment type="caution">
    <text evidence="1">The sequence shown here is derived from an EMBL/GenBank/DDBJ whole genome shotgun (WGS) entry which is preliminary data.</text>
</comment>
<keyword evidence="2" id="KW-1185">Reference proteome</keyword>
<dbReference type="Pfam" id="PF10944">
    <property type="entry name" value="DUF2630"/>
    <property type="match status" value="1"/>
</dbReference>
<dbReference type="InterPro" id="IPR020311">
    <property type="entry name" value="Uncharacterised_Rv0898c"/>
</dbReference>